<proteinExistence type="predicted"/>
<reference evidence="4" key="1">
    <citation type="submission" date="2025-08" db="UniProtKB">
        <authorList>
            <consortium name="RefSeq"/>
        </authorList>
    </citation>
    <scope>IDENTIFICATION</scope>
    <source>
        <tissue evidence="4">Testes</tissue>
    </source>
</reference>
<dbReference type="GeneID" id="100370664"/>
<dbReference type="InterPro" id="IPR050804">
    <property type="entry name" value="MCC"/>
</dbReference>
<dbReference type="CDD" id="cd00121">
    <property type="entry name" value="MATH"/>
    <property type="match status" value="1"/>
</dbReference>
<dbReference type="PANTHER" id="PTHR46236:SF12">
    <property type="entry name" value="MATH DOMAIN-CONTAINING PROTEIN"/>
    <property type="match status" value="1"/>
</dbReference>
<dbReference type="Gene3D" id="2.60.210.10">
    <property type="entry name" value="Apoptosis, Tumor Necrosis Factor Receptor Associated Protein 2, Chain A"/>
    <property type="match status" value="2"/>
</dbReference>
<feature type="domain" description="MATH" evidence="2">
    <location>
        <begin position="56"/>
        <end position="136"/>
    </location>
</feature>
<organism evidence="3 4">
    <name type="scientific">Saccoglossus kowalevskii</name>
    <name type="common">Acorn worm</name>
    <dbReference type="NCBI Taxonomy" id="10224"/>
    <lineage>
        <taxon>Eukaryota</taxon>
        <taxon>Metazoa</taxon>
        <taxon>Hemichordata</taxon>
        <taxon>Enteropneusta</taxon>
        <taxon>Harrimaniidae</taxon>
        <taxon>Saccoglossus</taxon>
    </lineage>
</organism>
<accession>A0ABM0MEG6</accession>
<sequence>MGCNKDRTNDAVAELHRFLVVGDEHDTHIFTFLLQNPFDHNFEKVQSREFMYAHNRWRTSIVKSENHLNFFLELREATEGLTCSLDFSFGVLNRDDVTRNESYSEAVSLFTKETSEHGRRSFITKDELLHDGYLDENKQFLVEFQMRNAKTSFSTVVNVAPRMHETFPRFQSTYFPYGGFDWNVSVYPNGDWAEHEGRVMINLNRLTQFNQLCRLGYRVTLGDDVETKCYRSDVLGHIFDFSGNGQGFMLYDDLERYTNNGELKIVVELVYISVIHEIKMYVFEEQSRKNQVFFSDRDRQAWCLETNVSHKNLLLNLAYVDQYRLPTNYARYVRWDIVVVGAAGQCKRTLDGPYSAYFVKQADENEYEMATELPIKELSDPAQNYFPDDEGPLRLKVHVEFKISHLLYKAHYDKQDDVSKRQIHQLKSQLVMSRNKPSSVSPTR</sequence>
<dbReference type="Pfam" id="PF00917">
    <property type="entry name" value="MATH"/>
    <property type="match status" value="1"/>
</dbReference>
<evidence type="ECO:0000313" key="4">
    <source>
        <dbReference type="RefSeq" id="XP_006818407.1"/>
    </source>
</evidence>
<dbReference type="Proteomes" id="UP000694865">
    <property type="component" value="Unplaced"/>
</dbReference>
<dbReference type="SUPFAM" id="SSF49599">
    <property type="entry name" value="TRAF domain-like"/>
    <property type="match status" value="2"/>
</dbReference>
<dbReference type="PANTHER" id="PTHR46236">
    <property type="entry name" value="TRAF-LIKE SUPERFAMILY PROTEIN"/>
    <property type="match status" value="1"/>
</dbReference>
<gene>
    <name evidence="4" type="primary">LOC100370664</name>
</gene>
<keyword evidence="1" id="KW-0175">Coiled coil</keyword>
<evidence type="ECO:0000313" key="3">
    <source>
        <dbReference type="Proteomes" id="UP000694865"/>
    </source>
</evidence>
<evidence type="ECO:0000259" key="2">
    <source>
        <dbReference type="Pfam" id="PF00917"/>
    </source>
</evidence>
<dbReference type="InterPro" id="IPR008974">
    <property type="entry name" value="TRAF-like"/>
</dbReference>
<name>A0ABM0MEG6_SACKO</name>
<protein>
    <submittedName>
        <fullName evidence="4">Uncharacterized protein LOC100370664</fullName>
    </submittedName>
</protein>
<dbReference type="RefSeq" id="XP_006818407.1">
    <property type="nucleotide sequence ID" value="XM_006818344.1"/>
</dbReference>
<evidence type="ECO:0000256" key="1">
    <source>
        <dbReference type="ARBA" id="ARBA00023054"/>
    </source>
</evidence>
<dbReference type="InterPro" id="IPR002083">
    <property type="entry name" value="MATH/TRAF_dom"/>
</dbReference>
<keyword evidence="3" id="KW-1185">Reference proteome</keyword>